<feature type="non-terminal residue" evidence="1">
    <location>
        <position position="1"/>
    </location>
</feature>
<reference evidence="1" key="1">
    <citation type="journal article" date="2019" name="Sci. Rep.">
        <title>Draft genome of Tanacetum cinerariifolium, the natural source of mosquito coil.</title>
        <authorList>
            <person name="Yamashiro T."/>
            <person name="Shiraishi A."/>
            <person name="Satake H."/>
            <person name="Nakayama K."/>
        </authorList>
    </citation>
    <scope>NUCLEOTIDE SEQUENCE</scope>
</reference>
<gene>
    <name evidence="1" type="ORF">Tci_649406</name>
</gene>
<name>A0A699K5I4_TANCI</name>
<evidence type="ECO:0000313" key="1">
    <source>
        <dbReference type="EMBL" id="GFA77434.1"/>
    </source>
</evidence>
<accession>A0A699K5I4</accession>
<sequence length="101" mass="12025">GKHRKIRAKVAWETIKDLTQYEDEEWDDLIFHEEGTLDYIDGTSEQVLENTECQVESLMKSEVLLDYEGGFLFPERPYLEEFEGRILNLLIDREDQSRKLK</sequence>
<dbReference type="EMBL" id="BKCJ010485360">
    <property type="protein sequence ID" value="GFA77434.1"/>
    <property type="molecule type" value="Genomic_DNA"/>
</dbReference>
<organism evidence="1">
    <name type="scientific">Tanacetum cinerariifolium</name>
    <name type="common">Dalmatian daisy</name>
    <name type="synonym">Chrysanthemum cinerariifolium</name>
    <dbReference type="NCBI Taxonomy" id="118510"/>
    <lineage>
        <taxon>Eukaryota</taxon>
        <taxon>Viridiplantae</taxon>
        <taxon>Streptophyta</taxon>
        <taxon>Embryophyta</taxon>
        <taxon>Tracheophyta</taxon>
        <taxon>Spermatophyta</taxon>
        <taxon>Magnoliopsida</taxon>
        <taxon>eudicotyledons</taxon>
        <taxon>Gunneridae</taxon>
        <taxon>Pentapetalae</taxon>
        <taxon>asterids</taxon>
        <taxon>campanulids</taxon>
        <taxon>Asterales</taxon>
        <taxon>Asteraceae</taxon>
        <taxon>Asteroideae</taxon>
        <taxon>Anthemideae</taxon>
        <taxon>Anthemidinae</taxon>
        <taxon>Tanacetum</taxon>
    </lineage>
</organism>
<protein>
    <submittedName>
        <fullName evidence="1">Uncharacterized protein</fullName>
    </submittedName>
</protein>
<comment type="caution">
    <text evidence="1">The sequence shown here is derived from an EMBL/GenBank/DDBJ whole genome shotgun (WGS) entry which is preliminary data.</text>
</comment>
<proteinExistence type="predicted"/>
<dbReference type="AlphaFoldDB" id="A0A699K5I4"/>